<dbReference type="AlphaFoldDB" id="A0A0E0DS34"/>
<proteinExistence type="predicted"/>
<protein>
    <recommendedName>
        <fullName evidence="4">Secreted protein</fullName>
    </recommendedName>
</protein>
<evidence type="ECO:0000313" key="2">
    <source>
        <dbReference type="EnsemblPlants" id="OMERI05G15900.1"/>
    </source>
</evidence>
<accession>A0A0E0DS34</accession>
<evidence type="ECO:0008006" key="4">
    <source>
        <dbReference type="Google" id="ProtNLM"/>
    </source>
</evidence>
<evidence type="ECO:0000313" key="3">
    <source>
        <dbReference type="Proteomes" id="UP000008021"/>
    </source>
</evidence>
<keyword evidence="1" id="KW-0732">Signal</keyword>
<sequence>MALPPILPPPLLWLVSICNIGLLRLGLCLAAQGARPQPVARPHRCGKLGSSRERRVFVDSMRIAT</sequence>
<feature type="chain" id="PRO_5002357423" description="Secreted protein" evidence="1">
    <location>
        <begin position="31"/>
        <end position="65"/>
    </location>
</feature>
<reference evidence="2" key="2">
    <citation type="submission" date="2018-05" db="EMBL/GenBank/DDBJ databases">
        <title>OmerRS3 (Oryza meridionalis Reference Sequence Version 3).</title>
        <authorList>
            <person name="Zhang J."/>
            <person name="Kudrna D."/>
            <person name="Lee S."/>
            <person name="Talag J."/>
            <person name="Welchert J."/>
            <person name="Wing R.A."/>
        </authorList>
    </citation>
    <scope>NUCLEOTIDE SEQUENCE [LARGE SCALE GENOMIC DNA]</scope>
    <source>
        <strain evidence="2">cv. OR44</strain>
    </source>
</reference>
<keyword evidence="3" id="KW-1185">Reference proteome</keyword>
<name>A0A0E0DS34_9ORYZ</name>
<dbReference type="HOGENOM" id="CLU_206782_0_0_1"/>
<dbReference type="EnsemblPlants" id="OMERI05G15900.1">
    <property type="protein sequence ID" value="OMERI05G15900.1"/>
    <property type="gene ID" value="OMERI05G15900"/>
</dbReference>
<dbReference type="Gramene" id="OMERI05G15900.1">
    <property type="protein sequence ID" value="OMERI05G15900.1"/>
    <property type="gene ID" value="OMERI05G15900"/>
</dbReference>
<feature type="signal peptide" evidence="1">
    <location>
        <begin position="1"/>
        <end position="30"/>
    </location>
</feature>
<dbReference type="Proteomes" id="UP000008021">
    <property type="component" value="Chromosome 5"/>
</dbReference>
<reference evidence="2" key="1">
    <citation type="submission" date="2015-04" db="UniProtKB">
        <authorList>
            <consortium name="EnsemblPlants"/>
        </authorList>
    </citation>
    <scope>IDENTIFICATION</scope>
</reference>
<organism evidence="2">
    <name type="scientific">Oryza meridionalis</name>
    <dbReference type="NCBI Taxonomy" id="40149"/>
    <lineage>
        <taxon>Eukaryota</taxon>
        <taxon>Viridiplantae</taxon>
        <taxon>Streptophyta</taxon>
        <taxon>Embryophyta</taxon>
        <taxon>Tracheophyta</taxon>
        <taxon>Spermatophyta</taxon>
        <taxon>Magnoliopsida</taxon>
        <taxon>Liliopsida</taxon>
        <taxon>Poales</taxon>
        <taxon>Poaceae</taxon>
        <taxon>BOP clade</taxon>
        <taxon>Oryzoideae</taxon>
        <taxon>Oryzeae</taxon>
        <taxon>Oryzinae</taxon>
        <taxon>Oryza</taxon>
    </lineage>
</organism>
<evidence type="ECO:0000256" key="1">
    <source>
        <dbReference type="SAM" id="SignalP"/>
    </source>
</evidence>